<evidence type="ECO:0000256" key="1">
    <source>
        <dbReference type="SAM" id="Phobius"/>
    </source>
</evidence>
<keyword evidence="3" id="KW-1185">Reference proteome</keyword>
<keyword evidence="1" id="KW-0472">Membrane</keyword>
<accession>A0AAV4N0V4</accession>
<sequence length="113" mass="13096">MKLEQHQEHEQPYVTPAGLGKWQQEKITKTGTRRQINFLGEMALQYLAVAGILFRRVEKCLSCNSIHDTWGTNFVLYWMLIPAHSQLLMYVQFWVSFSLLPDIGSAGELPNWN</sequence>
<name>A0AAV4N0V4_9ARAC</name>
<dbReference type="Proteomes" id="UP001054837">
    <property type="component" value="Unassembled WGS sequence"/>
</dbReference>
<comment type="caution">
    <text evidence="2">The sequence shown here is derived from an EMBL/GenBank/DDBJ whole genome shotgun (WGS) entry which is preliminary data.</text>
</comment>
<organism evidence="2 3">
    <name type="scientific">Caerostris darwini</name>
    <dbReference type="NCBI Taxonomy" id="1538125"/>
    <lineage>
        <taxon>Eukaryota</taxon>
        <taxon>Metazoa</taxon>
        <taxon>Ecdysozoa</taxon>
        <taxon>Arthropoda</taxon>
        <taxon>Chelicerata</taxon>
        <taxon>Arachnida</taxon>
        <taxon>Araneae</taxon>
        <taxon>Araneomorphae</taxon>
        <taxon>Entelegynae</taxon>
        <taxon>Araneoidea</taxon>
        <taxon>Araneidae</taxon>
        <taxon>Caerostris</taxon>
    </lineage>
</organism>
<gene>
    <name evidence="2" type="ORF">CDAR_425671</name>
</gene>
<reference evidence="2 3" key="1">
    <citation type="submission" date="2021-06" db="EMBL/GenBank/DDBJ databases">
        <title>Caerostris darwini draft genome.</title>
        <authorList>
            <person name="Kono N."/>
            <person name="Arakawa K."/>
        </authorList>
    </citation>
    <scope>NUCLEOTIDE SEQUENCE [LARGE SCALE GENOMIC DNA]</scope>
</reference>
<protein>
    <submittedName>
        <fullName evidence="2">Uncharacterized protein</fullName>
    </submittedName>
</protein>
<dbReference type="AlphaFoldDB" id="A0AAV4N0V4"/>
<evidence type="ECO:0000313" key="3">
    <source>
        <dbReference type="Proteomes" id="UP001054837"/>
    </source>
</evidence>
<keyword evidence="1" id="KW-1133">Transmembrane helix</keyword>
<proteinExistence type="predicted"/>
<keyword evidence="1" id="KW-0812">Transmembrane</keyword>
<evidence type="ECO:0000313" key="2">
    <source>
        <dbReference type="EMBL" id="GIX78313.1"/>
    </source>
</evidence>
<dbReference type="EMBL" id="BPLQ01001083">
    <property type="protein sequence ID" value="GIX78313.1"/>
    <property type="molecule type" value="Genomic_DNA"/>
</dbReference>
<feature type="transmembrane region" description="Helical" evidence="1">
    <location>
        <begin position="74"/>
        <end position="95"/>
    </location>
</feature>